<sequence length="171" mass="18969">MARNTEHTAQQKKKMLEALRSTLGVVETACQRASIGRTTHYDWLKKDKKYAKQVADIDEVAIDFGETQLIKLMKGYDLPDSKVFLVDHIELKSGKTLTTKKPLVVPITKHFGPDASSVIFFLKTRGKKRGYVEKTQVETENKVQALNAQVTIVPAVGGIPVATSEKEVDGV</sequence>
<evidence type="ECO:0000313" key="1">
    <source>
        <dbReference type="EMBL" id="TGE22811.1"/>
    </source>
</evidence>
<protein>
    <recommendedName>
        <fullName evidence="3">Terminase</fullName>
    </recommendedName>
</protein>
<evidence type="ECO:0008006" key="3">
    <source>
        <dbReference type="Google" id="ProtNLM"/>
    </source>
</evidence>
<dbReference type="Gene3D" id="1.10.10.60">
    <property type="entry name" value="Homeodomain-like"/>
    <property type="match status" value="1"/>
</dbReference>
<keyword evidence="2" id="KW-1185">Reference proteome</keyword>
<organism evidence="1 2">
    <name type="scientific">Hymenobacter metallicola</name>
    <dbReference type="NCBI Taxonomy" id="2563114"/>
    <lineage>
        <taxon>Bacteria</taxon>
        <taxon>Pseudomonadati</taxon>
        <taxon>Bacteroidota</taxon>
        <taxon>Cytophagia</taxon>
        <taxon>Cytophagales</taxon>
        <taxon>Hymenobacteraceae</taxon>
        <taxon>Hymenobacter</taxon>
    </lineage>
</organism>
<gene>
    <name evidence="1" type="ORF">E5K02_20820</name>
</gene>
<dbReference type="OrthoDB" id="1093638at2"/>
<dbReference type="EMBL" id="SRMB01000005">
    <property type="protein sequence ID" value="TGE22811.1"/>
    <property type="molecule type" value="Genomic_DNA"/>
</dbReference>
<proteinExistence type="predicted"/>
<accession>A0A4Z0Q136</accession>
<name>A0A4Z0Q136_9BACT</name>
<reference evidence="1 2" key="1">
    <citation type="submission" date="2019-04" db="EMBL/GenBank/DDBJ databases">
        <authorList>
            <person name="Feng G."/>
            <person name="Zhang J."/>
            <person name="Zhu H."/>
        </authorList>
    </citation>
    <scope>NUCLEOTIDE SEQUENCE [LARGE SCALE GENOMIC DNA]</scope>
    <source>
        <strain evidence="1 2">9PBR-1</strain>
    </source>
</reference>
<dbReference type="AlphaFoldDB" id="A0A4Z0Q136"/>
<comment type="caution">
    <text evidence="1">The sequence shown here is derived from an EMBL/GenBank/DDBJ whole genome shotgun (WGS) entry which is preliminary data.</text>
</comment>
<evidence type="ECO:0000313" key="2">
    <source>
        <dbReference type="Proteomes" id="UP000298471"/>
    </source>
</evidence>
<dbReference type="Proteomes" id="UP000298471">
    <property type="component" value="Unassembled WGS sequence"/>
</dbReference>